<evidence type="ECO:0000313" key="3">
    <source>
        <dbReference type="EMBL" id="RDI74444.1"/>
    </source>
</evidence>
<feature type="domain" description="UspA" evidence="2">
    <location>
        <begin position="207"/>
        <end position="250"/>
    </location>
</feature>
<dbReference type="Gene3D" id="3.40.50.620">
    <property type="entry name" value="HUPs"/>
    <property type="match status" value="1"/>
</dbReference>
<dbReference type="PANTHER" id="PTHR46268:SF15">
    <property type="entry name" value="UNIVERSAL STRESS PROTEIN HP_0031"/>
    <property type="match status" value="1"/>
</dbReference>
<dbReference type="Pfam" id="PF00582">
    <property type="entry name" value="Usp"/>
    <property type="match status" value="2"/>
</dbReference>
<dbReference type="EMBL" id="QQZY01000004">
    <property type="protein sequence ID" value="RDI74444.1"/>
    <property type="molecule type" value="Genomic_DNA"/>
</dbReference>
<sequence length="261" mass="27090">MCERIVCGIDETPESLEAALQAARLRAPGGVLVLVAVAEVALAARAGWAAVRVADRIWGGCEDALQRAVALVQPTSYRIVKGRPYLALLGQIERERATLVALGTHEHRRAAGLVFGSVGTAVLCDAPCSVLVARRQPSGGGPPRRIVVGVDGSPPAAVAAAVAQELEARFSGEVRAVTGLGGKQVDSGVVSELYPEAEFDPRPPVEAIVDRSRTADLVVVGSRGLHGWRAFGSVSERVAHRARCSVLVARGLDTAGVSTGG</sequence>
<name>A0A7M2YX34_9ACTN</name>
<reference evidence="4" key="2">
    <citation type="journal article" date="2019" name="MicrobiologyOpen">
        <title>High-quality draft genome sequence of Gaiella occulta isolated from a 150 meter deep mineral water borehole and comparison with the genome sequences of other deep-branching lineages of the phylum Actinobacteria.</title>
        <authorList>
            <person name="Severino R."/>
            <person name="Froufe H.J.C."/>
            <person name="Barroso C."/>
            <person name="Albuquerque L."/>
            <person name="Lobo-da-Cunha A."/>
            <person name="da Costa M.S."/>
            <person name="Egas C."/>
        </authorList>
    </citation>
    <scope>NUCLEOTIDE SEQUENCE [LARGE SCALE GENOMIC DNA]</scope>
    <source>
        <strain evidence="4">F2-233</strain>
    </source>
</reference>
<dbReference type="InterPro" id="IPR006015">
    <property type="entry name" value="Universal_stress_UspA"/>
</dbReference>
<keyword evidence="4" id="KW-1185">Reference proteome</keyword>
<accession>A0A7M2YX34</accession>
<gene>
    <name evidence="3" type="ORF">Gocc_2020</name>
</gene>
<reference evidence="3 4" key="1">
    <citation type="submission" date="2018-07" db="EMBL/GenBank/DDBJ databases">
        <title>High-quality-draft genome sequence of Gaiella occulta.</title>
        <authorList>
            <person name="Severino R."/>
            <person name="Froufe H.J.C."/>
            <person name="Rainey F.A."/>
            <person name="Barroso C."/>
            <person name="Albuquerque L."/>
            <person name="Lobo-Da-Cunha A."/>
            <person name="Da Costa M.S."/>
            <person name="Egas C."/>
        </authorList>
    </citation>
    <scope>NUCLEOTIDE SEQUENCE [LARGE SCALE GENOMIC DNA]</scope>
    <source>
        <strain evidence="3 4">F2-233</strain>
    </source>
</reference>
<feature type="domain" description="UspA" evidence="2">
    <location>
        <begin position="1"/>
        <end position="134"/>
    </location>
</feature>
<dbReference type="Gene3D" id="3.40.50.12370">
    <property type="match status" value="1"/>
</dbReference>
<dbReference type="CDD" id="cd00293">
    <property type="entry name" value="USP-like"/>
    <property type="match status" value="2"/>
</dbReference>
<evidence type="ECO:0000313" key="4">
    <source>
        <dbReference type="Proteomes" id="UP000254134"/>
    </source>
</evidence>
<dbReference type="InterPro" id="IPR014729">
    <property type="entry name" value="Rossmann-like_a/b/a_fold"/>
</dbReference>
<comment type="caution">
    <text evidence="3">The sequence shown here is derived from an EMBL/GenBank/DDBJ whole genome shotgun (WGS) entry which is preliminary data.</text>
</comment>
<dbReference type="InterPro" id="IPR006016">
    <property type="entry name" value="UspA"/>
</dbReference>
<evidence type="ECO:0000259" key="2">
    <source>
        <dbReference type="Pfam" id="PF00582"/>
    </source>
</evidence>
<dbReference type="PANTHER" id="PTHR46268">
    <property type="entry name" value="STRESS RESPONSE PROTEIN NHAX"/>
    <property type="match status" value="1"/>
</dbReference>
<evidence type="ECO:0000256" key="1">
    <source>
        <dbReference type="ARBA" id="ARBA00008791"/>
    </source>
</evidence>
<dbReference type="AlphaFoldDB" id="A0A7M2YX34"/>
<comment type="similarity">
    <text evidence="1">Belongs to the universal stress protein A family.</text>
</comment>
<dbReference type="SUPFAM" id="SSF52402">
    <property type="entry name" value="Adenine nucleotide alpha hydrolases-like"/>
    <property type="match status" value="2"/>
</dbReference>
<dbReference type="Proteomes" id="UP000254134">
    <property type="component" value="Unassembled WGS sequence"/>
</dbReference>
<protein>
    <submittedName>
        <fullName evidence="3">UspA-related protein</fullName>
    </submittedName>
</protein>
<organism evidence="3 4">
    <name type="scientific">Gaiella occulta</name>
    <dbReference type="NCBI Taxonomy" id="1002870"/>
    <lineage>
        <taxon>Bacteria</taxon>
        <taxon>Bacillati</taxon>
        <taxon>Actinomycetota</taxon>
        <taxon>Thermoleophilia</taxon>
        <taxon>Gaiellales</taxon>
        <taxon>Gaiellaceae</taxon>
        <taxon>Gaiella</taxon>
    </lineage>
</organism>
<proteinExistence type="inferred from homology"/>
<dbReference type="PRINTS" id="PR01438">
    <property type="entry name" value="UNVRSLSTRESS"/>
</dbReference>